<dbReference type="SUPFAM" id="SSF54523">
    <property type="entry name" value="Pili subunits"/>
    <property type="match status" value="1"/>
</dbReference>
<evidence type="ECO:0000259" key="2">
    <source>
        <dbReference type="Pfam" id="PF07596"/>
    </source>
</evidence>
<dbReference type="PANTHER" id="PTHR30093">
    <property type="entry name" value="GENERAL SECRETION PATHWAY PROTEIN G"/>
    <property type="match status" value="1"/>
</dbReference>
<feature type="domain" description="DUF1559" evidence="2">
    <location>
        <begin position="531"/>
        <end position="806"/>
    </location>
</feature>
<name>A0A5C6CYR2_9BACT</name>
<dbReference type="Gene3D" id="3.30.700.10">
    <property type="entry name" value="Glycoprotein, Type 4 Pilin"/>
    <property type="match status" value="1"/>
</dbReference>
<keyword evidence="4" id="KW-1185">Reference proteome</keyword>
<proteinExistence type="predicted"/>
<evidence type="ECO:0000313" key="4">
    <source>
        <dbReference type="Proteomes" id="UP000318437"/>
    </source>
</evidence>
<reference evidence="3 4" key="1">
    <citation type="submission" date="2019-02" db="EMBL/GenBank/DDBJ databases">
        <title>Deep-cultivation of Planctomycetes and their phenomic and genomic characterization uncovers novel biology.</title>
        <authorList>
            <person name="Wiegand S."/>
            <person name="Jogler M."/>
            <person name="Boedeker C."/>
            <person name="Pinto D."/>
            <person name="Vollmers J."/>
            <person name="Rivas-Marin E."/>
            <person name="Kohn T."/>
            <person name="Peeters S.H."/>
            <person name="Heuer A."/>
            <person name="Rast P."/>
            <person name="Oberbeckmann S."/>
            <person name="Bunk B."/>
            <person name="Jeske O."/>
            <person name="Meyerdierks A."/>
            <person name="Storesund J.E."/>
            <person name="Kallscheuer N."/>
            <person name="Luecker S."/>
            <person name="Lage O.M."/>
            <person name="Pohl T."/>
            <person name="Merkel B.J."/>
            <person name="Hornburger P."/>
            <person name="Mueller R.-W."/>
            <person name="Bruemmer F."/>
            <person name="Labrenz M."/>
            <person name="Spormann A.M."/>
            <person name="Op Den Camp H."/>
            <person name="Overmann J."/>
            <person name="Amann R."/>
            <person name="Jetten M.S.M."/>
            <person name="Mascher T."/>
            <person name="Medema M.H."/>
            <person name="Devos D.P."/>
            <person name="Kaster A.-K."/>
            <person name="Ovreas L."/>
            <person name="Rohde M."/>
            <person name="Galperin M.Y."/>
            <person name="Jogler C."/>
        </authorList>
    </citation>
    <scope>NUCLEOTIDE SEQUENCE [LARGE SCALE GENOMIC DNA]</scope>
    <source>
        <strain evidence="3 4">Pla144</strain>
    </source>
</reference>
<evidence type="ECO:0000313" key="3">
    <source>
        <dbReference type="EMBL" id="TWU28677.1"/>
    </source>
</evidence>
<keyword evidence="1" id="KW-1133">Transmembrane helix</keyword>
<dbReference type="NCBIfam" id="TIGR02532">
    <property type="entry name" value="IV_pilin_GFxxxE"/>
    <property type="match status" value="1"/>
</dbReference>
<dbReference type="EMBL" id="SJPS01000002">
    <property type="protein sequence ID" value="TWU28677.1"/>
    <property type="molecule type" value="Genomic_DNA"/>
</dbReference>
<feature type="transmembrane region" description="Helical" evidence="1">
    <location>
        <begin position="509"/>
        <end position="530"/>
    </location>
</feature>
<keyword evidence="1" id="KW-0812">Transmembrane</keyword>
<protein>
    <recommendedName>
        <fullName evidence="2">DUF1559 domain-containing protein</fullName>
    </recommendedName>
</protein>
<dbReference type="Pfam" id="PF07596">
    <property type="entry name" value="SBP_bac_10"/>
    <property type="match status" value="1"/>
</dbReference>
<sequence>MSHIYLRQERRSFDHGFSYVGACQVLLGIYMIASRWMSHVARGVQALALPQRSGRRDGPSVFGMTSKNPRRAHSAIRALEDKLPAHEIQYASDDAHSPSRAHQDVESVAQNRSRAIVPQQSLRGPAVHYLSGSDIAAVSLLFVDSRPHPGEHLSSDGHSGCLAAAPFGNSCEDLSHLVVRADGSPSGLLQDPPQLGGAGLGNMPNPLFSSRGKYPRVQSGEATNRFTISETSEVPDFTDDGGCRDHGHSGEAGEDVVGGTKRFLLNDRLDLTLGLSNLPLGERQLIDAIPEHSEVPGREFFSLGLEVANESVALQPVGTRSVVGIHDTFHPAEHTGMLPGETVSMAGEIAEQLDFGGRGVTGRQATGGEQLGDIKSVFAVGLQSSASQGTGLGSIGQHELVDERIEHLPQPAVEADRFDGNGMRMGQCSEILGNLTSALAGELAVNNLTAAAAEGASGECVFMQIDTDTPMMIQSRSHNRKLHVRGRRNRNTTEKHYACFSRPLHGFTLVELLVVIAIIGVLVALLLPAVQAAREAARRAQCGNNLRQLCIGLQNHHDARKAFPNGIAKPVNVSVPQFKLAAAWTTYLLPYIEQQSSYDVILPDPRTPEIQNLPAVAEAASRNNPSFRCPSSIMEDIDPNGSTGGGAQEMKFGTSNYRGCRGTRDNPEGNQGLAKILFANGEQRELGSWIGVLYPGYRVPEPTDFRQITDGTSQTIVLGEVDVRPALLASFEEWGEANASDESPATPRWPSWPGAHGDKDDVLFNMWDPARSAINSGDRDSASSNHPGGVFFGFCDASVHFLSEDISWEVYTALGTRAGAEISIGLP</sequence>
<comment type="caution">
    <text evidence="3">The sequence shown here is derived from an EMBL/GenBank/DDBJ whole genome shotgun (WGS) entry which is preliminary data.</text>
</comment>
<dbReference type="InterPro" id="IPR012902">
    <property type="entry name" value="N_methyl_site"/>
</dbReference>
<dbReference type="Pfam" id="PF07963">
    <property type="entry name" value="N_methyl"/>
    <property type="match status" value="1"/>
</dbReference>
<dbReference type="Proteomes" id="UP000318437">
    <property type="component" value="Unassembled WGS sequence"/>
</dbReference>
<dbReference type="NCBIfam" id="TIGR04294">
    <property type="entry name" value="pre_pil_HX9DG"/>
    <property type="match status" value="1"/>
</dbReference>
<keyword evidence="1" id="KW-0472">Membrane</keyword>
<dbReference type="InterPro" id="IPR011453">
    <property type="entry name" value="DUF1559"/>
</dbReference>
<organism evidence="3 4">
    <name type="scientific">Bythopirellula polymerisocia</name>
    <dbReference type="NCBI Taxonomy" id="2528003"/>
    <lineage>
        <taxon>Bacteria</taxon>
        <taxon>Pseudomonadati</taxon>
        <taxon>Planctomycetota</taxon>
        <taxon>Planctomycetia</taxon>
        <taxon>Pirellulales</taxon>
        <taxon>Lacipirellulaceae</taxon>
        <taxon>Bythopirellula</taxon>
    </lineage>
</organism>
<dbReference type="AlphaFoldDB" id="A0A5C6CYR2"/>
<accession>A0A5C6CYR2</accession>
<dbReference type="InterPro" id="IPR027558">
    <property type="entry name" value="Pre_pil_HX9DG_C"/>
</dbReference>
<evidence type="ECO:0000256" key="1">
    <source>
        <dbReference type="SAM" id="Phobius"/>
    </source>
</evidence>
<dbReference type="PANTHER" id="PTHR30093:SF2">
    <property type="entry name" value="TYPE II SECRETION SYSTEM PROTEIN H"/>
    <property type="match status" value="1"/>
</dbReference>
<gene>
    <name evidence="3" type="ORF">Pla144_19690</name>
</gene>
<dbReference type="InterPro" id="IPR045584">
    <property type="entry name" value="Pilin-like"/>
</dbReference>